<organism evidence="2 3">
    <name type="scientific">Nitrosomonas supralitoralis</name>
    <dbReference type="NCBI Taxonomy" id="2116706"/>
    <lineage>
        <taxon>Bacteria</taxon>
        <taxon>Pseudomonadati</taxon>
        <taxon>Pseudomonadota</taxon>
        <taxon>Betaproteobacteria</taxon>
        <taxon>Nitrosomonadales</taxon>
        <taxon>Nitrosomonadaceae</taxon>
        <taxon>Nitrosomonas</taxon>
    </lineage>
</organism>
<dbReference type="InterPro" id="IPR017831">
    <property type="entry name" value="Hopanoid-assoc_phosphoryl_HpnG"/>
</dbReference>
<dbReference type="Proteomes" id="UP000241912">
    <property type="component" value="Unassembled WGS sequence"/>
</dbReference>
<sequence>MGAGTLPCTDQDRSWMCVTGLVTALRAEAGCVSSRRIPFNEMVQIDDQAILWLSGMGAQAARTGAEGLLQQGVTGLVSFGVAGALSSHLKPGDLVLPEAIHSTEQLSVNMSWRNRLQQLLPVDIVVFGGLLADSPVPLTSEKAKMELAHATGACAVDMESGAIAAIAAKAGVPFIAVRAIVDPIQFSPPQALFGAVYPDGSVDPLRLMTLLLKRSVHLRTLMQMGVGMRAARKTLSRVIQSAGVGLDSQEIDRLAVA</sequence>
<dbReference type="Pfam" id="PF01048">
    <property type="entry name" value="PNP_UDP_1"/>
    <property type="match status" value="1"/>
</dbReference>
<name>A0A2P7NWD4_9PROT</name>
<dbReference type="InterPro" id="IPR035994">
    <property type="entry name" value="Nucleoside_phosphorylase_sf"/>
</dbReference>
<dbReference type="PANTHER" id="PTHR46832">
    <property type="entry name" value="5'-METHYLTHIOADENOSINE/S-ADENOSYLHOMOCYSTEINE NUCLEOSIDASE"/>
    <property type="match status" value="1"/>
</dbReference>
<dbReference type="GO" id="GO:0019284">
    <property type="term" value="P:L-methionine salvage from S-adenosylmethionine"/>
    <property type="evidence" value="ECO:0007669"/>
    <property type="project" value="TreeGrafter"/>
</dbReference>
<dbReference type="CDD" id="cd17768">
    <property type="entry name" value="adenosylhopane_nucleosidase_HpnG-like"/>
    <property type="match status" value="1"/>
</dbReference>
<evidence type="ECO:0000313" key="2">
    <source>
        <dbReference type="EMBL" id="PSJ17790.1"/>
    </source>
</evidence>
<dbReference type="NCBIfam" id="TIGR03468">
    <property type="entry name" value="HpnG"/>
    <property type="match status" value="1"/>
</dbReference>
<gene>
    <name evidence="2" type="ORF">C7H79_06320</name>
</gene>
<proteinExistence type="predicted"/>
<evidence type="ECO:0000259" key="1">
    <source>
        <dbReference type="Pfam" id="PF01048"/>
    </source>
</evidence>
<accession>A0A2P7NWD4</accession>
<keyword evidence="3" id="KW-1185">Reference proteome</keyword>
<protein>
    <submittedName>
        <fullName evidence="2">Phosphorylase</fullName>
    </submittedName>
</protein>
<feature type="domain" description="Nucleoside phosphorylase" evidence="1">
    <location>
        <begin position="47"/>
        <end position="186"/>
    </location>
</feature>
<dbReference type="GO" id="GO:0008930">
    <property type="term" value="F:methylthioadenosine nucleosidase activity"/>
    <property type="evidence" value="ECO:0007669"/>
    <property type="project" value="TreeGrafter"/>
</dbReference>
<dbReference type="EMBL" id="PXXU01000014">
    <property type="protein sequence ID" value="PSJ17790.1"/>
    <property type="molecule type" value="Genomic_DNA"/>
</dbReference>
<dbReference type="PANTHER" id="PTHR46832:SF1">
    <property type="entry name" value="5'-METHYLTHIOADENOSINE_S-ADENOSYLHOMOCYSTEINE NUCLEOSIDASE"/>
    <property type="match status" value="1"/>
</dbReference>
<dbReference type="GO" id="GO:0009116">
    <property type="term" value="P:nucleoside metabolic process"/>
    <property type="evidence" value="ECO:0007669"/>
    <property type="project" value="InterPro"/>
</dbReference>
<comment type="caution">
    <text evidence="2">The sequence shown here is derived from an EMBL/GenBank/DDBJ whole genome shotgun (WGS) entry which is preliminary data.</text>
</comment>
<reference evidence="2 3" key="1">
    <citation type="submission" date="2018-03" db="EMBL/GenBank/DDBJ databases">
        <title>Draft genome of Nitrosomonas supralitoralis APG5.</title>
        <authorList>
            <person name="Urakawa H."/>
            <person name="Lopez J.V."/>
        </authorList>
    </citation>
    <scope>NUCLEOTIDE SEQUENCE [LARGE SCALE GENOMIC DNA]</scope>
    <source>
        <strain evidence="2 3">APG5</strain>
    </source>
</reference>
<dbReference type="GO" id="GO:0008782">
    <property type="term" value="F:adenosylhomocysteine nucleosidase activity"/>
    <property type="evidence" value="ECO:0007669"/>
    <property type="project" value="TreeGrafter"/>
</dbReference>
<dbReference type="InterPro" id="IPR000845">
    <property type="entry name" value="Nucleoside_phosphorylase_d"/>
</dbReference>
<dbReference type="Gene3D" id="3.40.50.1580">
    <property type="entry name" value="Nucleoside phosphorylase domain"/>
    <property type="match status" value="1"/>
</dbReference>
<dbReference type="AlphaFoldDB" id="A0A2P7NWD4"/>
<dbReference type="OrthoDB" id="2374434at2"/>
<dbReference type="GO" id="GO:0005829">
    <property type="term" value="C:cytosol"/>
    <property type="evidence" value="ECO:0007669"/>
    <property type="project" value="TreeGrafter"/>
</dbReference>
<evidence type="ECO:0000313" key="3">
    <source>
        <dbReference type="Proteomes" id="UP000241912"/>
    </source>
</evidence>
<dbReference type="SUPFAM" id="SSF53167">
    <property type="entry name" value="Purine and uridine phosphorylases"/>
    <property type="match status" value="1"/>
</dbReference>